<feature type="domain" description="Thioredoxin" evidence="7">
    <location>
        <begin position="51"/>
        <end position="198"/>
    </location>
</feature>
<reference evidence="8 9" key="1">
    <citation type="submission" date="2024-10" db="EMBL/GenBank/DDBJ databases">
        <title>The Natural Products Discovery Center: Release of the First 8490 Sequenced Strains for Exploring Actinobacteria Biosynthetic Diversity.</title>
        <authorList>
            <person name="Kalkreuter E."/>
            <person name="Kautsar S.A."/>
            <person name="Yang D."/>
            <person name="Bader C.D."/>
            <person name="Teijaro C.N."/>
            <person name="Fluegel L."/>
            <person name="Davis C.M."/>
            <person name="Simpson J.R."/>
            <person name="Lauterbach L."/>
            <person name="Steele A.D."/>
            <person name="Gui C."/>
            <person name="Meng S."/>
            <person name="Li G."/>
            <person name="Viehrig K."/>
            <person name="Ye F."/>
            <person name="Su P."/>
            <person name="Kiefer A.F."/>
            <person name="Nichols A."/>
            <person name="Cepeda A.J."/>
            <person name="Yan W."/>
            <person name="Fan B."/>
            <person name="Jiang Y."/>
            <person name="Adhikari A."/>
            <person name="Zheng C.-J."/>
            <person name="Schuster L."/>
            <person name="Cowan T.M."/>
            <person name="Smanski M.J."/>
            <person name="Chevrette M.G."/>
            <person name="De Carvalho L.P.S."/>
            <person name="Shen B."/>
        </authorList>
    </citation>
    <scope>NUCLEOTIDE SEQUENCE [LARGE SCALE GENOMIC DNA]</scope>
    <source>
        <strain evidence="8 9">NPDC012605</strain>
    </source>
</reference>
<dbReference type="InterPro" id="IPR017937">
    <property type="entry name" value="Thioredoxin_CS"/>
</dbReference>
<evidence type="ECO:0000256" key="5">
    <source>
        <dbReference type="ARBA" id="ARBA00023284"/>
    </source>
</evidence>
<keyword evidence="2" id="KW-0201">Cytochrome c-type biogenesis</keyword>
<comment type="subcellular location">
    <subcellularLocation>
        <location evidence="1">Cell envelope</location>
    </subcellularLocation>
</comment>
<keyword evidence="5" id="KW-0676">Redox-active center</keyword>
<accession>A0ABW6XWT9</accession>
<evidence type="ECO:0000313" key="8">
    <source>
        <dbReference type="EMBL" id="MFF5921968.1"/>
    </source>
</evidence>
<evidence type="ECO:0000256" key="4">
    <source>
        <dbReference type="ARBA" id="ARBA00023157"/>
    </source>
</evidence>
<dbReference type="RefSeq" id="WP_388309298.1">
    <property type="nucleotide sequence ID" value="NZ_JBIBDZ010000009.1"/>
</dbReference>
<dbReference type="PANTHER" id="PTHR42852">
    <property type="entry name" value="THIOL:DISULFIDE INTERCHANGE PROTEIN DSBE"/>
    <property type="match status" value="1"/>
</dbReference>
<dbReference type="Proteomes" id="UP001602370">
    <property type="component" value="Unassembled WGS sequence"/>
</dbReference>
<gene>
    <name evidence="8" type="ORF">ACFY8C_27030</name>
</gene>
<dbReference type="PROSITE" id="PS00194">
    <property type="entry name" value="THIOREDOXIN_1"/>
    <property type="match status" value="1"/>
</dbReference>
<keyword evidence="3" id="KW-0812">Transmembrane</keyword>
<proteinExistence type="predicted"/>
<protein>
    <submittedName>
        <fullName evidence="8">TlpA family protein disulfide reductase</fullName>
    </submittedName>
</protein>
<dbReference type="InterPro" id="IPR036249">
    <property type="entry name" value="Thioredoxin-like_sf"/>
</dbReference>
<evidence type="ECO:0000256" key="3">
    <source>
        <dbReference type="ARBA" id="ARBA00022968"/>
    </source>
</evidence>
<dbReference type="PROSITE" id="PS51352">
    <property type="entry name" value="THIOREDOXIN_2"/>
    <property type="match status" value="1"/>
</dbReference>
<organism evidence="8 9">
    <name type="scientific">Streptomyces flavochromogenes</name>
    <dbReference type="NCBI Taxonomy" id="68199"/>
    <lineage>
        <taxon>Bacteria</taxon>
        <taxon>Bacillati</taxon>
        <taxon>Actinomycetota</taxon>
        <taxon>Actinomycetes</taxon>
        <taxon>Kitasatosporales</taxon>
        <taxon>Streptomycetaceae</taxon>
        <taxon>Streptomyces</taxon>
    </lineage>
</organism>
<dbReference type="Gene3D" id="3.40.30.10">
    <property type="entry name" value="Glutaredoxin"/>
    <property type="match status" value="1"/>
</dbReference>
<evidence type="ECO:0000259" key="7">
    <source>
        <dbReference type="PROSITE" id="PS51352"/>
    </source>
</evidence>
<feature type="chain" id="PRO_5047149046" evidence="6">
    <location>
        <begin position="26"/>
        <end position="200"/>
    </location>
</feature>
<dbReference type="InterPro" id="IPR013740">
    <property type="entry name" value="Redoxin"/>
</dbReference>
<dbReference type="PANTHER" id="PTHR42852:SF6">
    <property type="entry name" value="THIOL:DISULFIDE INTERCHANGE PROTEIN DSBE"/>
    <property type="match status" value="1"/>
</dbReference>
<keyword evidence="9" id="KW-1185">Reference proteome</keyword>
<evidence type="ECO:0000256" key="6">
    <source>
        <dbReference type="SAM" id="SignalP"/>
    </source>
</evidence>
<keyword evidence="4" id="KW-1015">Disulfide bond</keyword>
<evidence type="ECO:0000313" key="9">
    <source>
        <dbReference type="Proteomes" id="UP001602370"/>
    </source>
</evidence>
<dbReference type="InterPro" id="IPR050553">
    <property type="entry name" value="Thioredoxin_ResA/DsbE_sf"/>
</dbReference>
<sequence length="200" mass="20760">MSLGRALRRALIATGTLSAALAVSACSTSGAGTSDGAGTSFVTGDGGISTVPKDGRTPAGTLAGETLDGKQLDVAGLKGNVVVLNIWGSWCPPCRAEAPHFAKVSNDLKGKGVKFVGINTRDFNKQPAQAFEDEFGVSYPSLYDPHGKLVLKGFPKGTLAPNGIPSTVLLDRDGRIASRALHALDEDKLRSMIDPLIAEK</sequence>
<keyword evidence="3" id="KW-0735">Signal-anchor</keyword>
<dbReference type="EMBL" id="JBIBDZ010000009">
    <property type="protein sequence ID" value="MFF5921968.1"/>
    <property type="molecule type" value="Genomic_DNA"/>
</dbReference>
<dbReference type="CDD" id="cd02966">
    <property type="entry name" value="TlpA_like_family"/>
    <property type="match status" value="1"/>
</dbReference>
<keyword evidence="6" id="KW-0732">Signal</keyword>
<dbReference type="Pfam" id="PF08534">
    <property type="entry name" value="Redoxin"/>
    <property type="match status" value="1"/>
</dbReference>
<dbReference type="PROSITE" id="PS51257">
    <property type="entry name" value="PROKAR_LIPOPROTEIN"/>
    <property type="match status" value="1"/>
</dbReference>
<feature type="signal peptide" evidence="6">
    <location>
        <begin position="1"/>
        <end position="25"/>
    </location>
</feature>
<evidence type="ECO:0000256" key="2">
    <source>
        <dbReference type="ARBA" id="ARBA00022748"/>
    </source>
</evidence>
<dbReference type="InterPro" id="IPR013766">
    <property type="entry name" value="Thioredoxin_domain"/>
</dbReference>
<dbReference type="SUPFAM" id="SSF52833">
    <property type="entry name" value="Thioredoxin-like"/>
    <property type="match status" value="1"/>
</dbReference>
<comment type="caution">
    <text evidence="8">The sequence shown here is derived from an EMBL/GenBank/DDBJ whole genome shotgun (WGS) entry which is preliminary data.</text>
</comment>
<evidence type="ECO:0000256" key="1">
    <source>
        <dbReference type="ARBA" id="ARBA00004196"/>
    </source>
</evidence>
<name>A0ABW6XWT9_9ACTN</name>